<feature type="region of interest" description="Disordered" evidence="1">
    <location>
        <begin position="1"/>
        <end position="51"/>
    </location>
</feature>
<sequence length="286" mass="32214">MSQHPYDSEDWPLPNTPRESILSSSTRSSRSSQFIPPLSPGTSSQGSGSRKTSYSLYDDVVRLTLNPSVTVYVYAPVGRWMWLIEQHVYAGGELKCLELNGGVGQQTAFVHSFHDSKLPVPHLEHPKLPHEPSRRVSFLDEQTVQTAHTVFTTQISYTFDDEQDAVQFQELILASKLVFIAGIAEAKSKGRGEECISQNLRILQDHNGKQVMLFFANSLRREGKRYVSIPVSCIESINPGKKAGKPVVLQLQPNFDLLSQMKVLQIQFLDDNDRKRFCEFCSAQKI</sequence>
<comment type="caution">
    <text evidence="2">The sequence shown here is derived from an EMBL/GenBank/DDBJ whole genome shotgun (WGS) entry which is preliminary data.</text>
</comment>
<gene>
    <name evidence="2" type="ORF">SI65_00649</name>
</gene>
<organism evidence="2 3">
    <name type="scientific">Aspergillus cristatus</name>
    <name type="common">Chinese Fuzhuan brick tea-fermentation fungus</name>
    <name type="synonym">Eurotium cristatum</name>
    <dbReference type="NCBI Taxonomy" id="573508"/>
    <lineage>
        <taxon>Eukaryota</taxon>
        <taxon>Fungi</taxon>
        <taxon>Dikarya</taxon>
        <taxon>Ascomycota</taxon>
        <taxon>Pezizomycotina</taxon>
        <taxon>Eurotiomycetes</taxon>
        <taxon>Eurotiomycetidae</taxon>
        <taxon>Eurotiales</taxon>
        <taxon>Aspergillaceae</taxon>
        <taxon>Aspergillus</taxon>
        <taxon>Aspergillus subgen. Aspergillus</taxon>
    </lineage>
</organism>
<feature type="compositionally biased region" description="Polar residues" evidence="1">
    <location>
        <begin position="40"/>
        <end position="51"/>
    </location>
</feature>
<feature type="compositionally biased region" description="Low complexity" evidence="1">
    <location>
        <begin position="18"/>
        <end position="32"/>
    </location>
</feature>
<evidence type="ECO:0000313" key="3">
    <source>
        <dbReference type="Proteomes" id="UP000094569"/>
    </source>
</evidence>
<dbReference type="OrthoDB" id="4160190at2759"/>
<dbReference type="AlphaFoldDB" id="A0A1E3BQ20"/>
<name>A0A1E3BQ20_ASPCR</name>
<dbReference type="EMBL" id="JXNT01000001">
    <property type="protein sequence ID" value="ODM23060.1"/>
    <property type="molecule type" value="Genomic_DNA"/>
</dbReference>
<dbReference type="VEuPathDB" id="FungiDB:SI65_00649"/>
<dbReference type="Proteomes" id="UP000094569">
    <property type="component" value="Unassembled WGS sequence"/>
</dbReference>
<reference evidence="2 3" key="1">
    <citation type="journal article" date="2016" name="BMC Genomics">
        <title>Comparative genomic and transcriptomic analyses of the Fuzhuan brick tea-fermentation fungus Aspergillus cristatus.</title>
        <authorList>
            <person name="Ge Y."/>
            <person name="Wang Y."/>
            <person name="Liu Y."/>
            <person name="Tan Y."/>
            <person name="Ren X."/>
            <person name="Zhang X."/>
            <person name="Hyde K.D."/>
            <person name="Liu Y."/>
            <person name="Liu Z."/>
        </authorList>
    </citation>
    <scope>NUCLEOTIDE SEQUENCE [LARGE SCALE GENOMIC DNA]</scope>
    <source>
        <strain evidence="2 3">GZAAS20.1005</strain>
    </source>
</reference>
<evidence type="ECO:0000256" key="1">
    <source>
        <dbReference type="SAM" id="MobiDB-lite"/>
    </source>
</evidence>
<proteinExistence type="predicted"/>
<evidence type="ECO:0000313" key="2">
    <source>
        <dbReference type="EMBL" id="ODM23060.1"/>
    </source>
</evidence>
<accession>A0A1E3BQ20</accession>
<keyword evidence="3" id="KW-1185">Reference proteome</keyword>
<protein>
    <submittedName>
        <fullName evidence="2">Uncharacterized protein</fullName>
    </submittedName>
</protein>